<dbReference type="GO" id="GO:0006887">
    <property type="term" value="P:exocytosis"/>
    <property type="evidence" value="ECO:0007669"/>
    <property type="project" value="EnsemblFungi"/>
</dbReference>
<dbReference type="GO" id="GO:0120015">
    <property type="term" value="F:sterol transfer activity"/>
    <property type="evidence" value="ECO:0007669"/>
    <property type="project" value="EnsemblFungi"/>
</dbReference>
<dbReference type="SUPFAM" id="SSF50729">
    <property type="entry name" value="PH domain-like"/>
    <property type="match status" value="1"/>
</dbReference>
<dbReference type="KEGG" id="spaa:SPAPADRAFT_58735"/>
<dbReference type="RefSeq" id="XP_007372905.1">
    <property type="nucleotide sequence ID" value="XM_007372843.1"/>
</dbReference>
<dbReference type="AlphaFoldDB" id="G3AH63"/>
<evidence type="ECO:0000256" key="4">
    <source>
        <dbReference type="ARBA" id="ARBA00022490"/>
    </source>
</evidence>
<proteinExistence type="inferred from homology"/>
<reference evidence="9 10" key="1">
    <citation type="journal article" date="2011" name="Proc. Natl. Acad. Sci. U.S.A.">
        <title>Comparative genomics of xylose-fermenting fungi for enhanced biofuel production.</title>
        <authorList>
            <person name="Wohlbach D.J."/>
            <person name="Kuo A."/>
            <person name="Sato T.K."/>
            <person name="Potts K.M."/>
            <person name="Salamov A.A."/>
            <person name="LaButti K.M."/>
            <person name="Sun H."/>
            <person name="Clum A."/>
            <person name="Pangilinan J.L."/>
            <person name="Lindquist E.A."/>
            <person name="Lucas S."/>
            <person name="Lapidus A."/>
            <person name="Jin M."/>
            <person name="Gunawan C."/>
            <person name="Balan V."/>
            <person name="Dale B.E."/>
            <person name="Jeffries T.W."/>
            <person name="Zinkel R."/>
            <person name="Barry K.W."/>
            <person name="Grigoriev I.V."/>
            <person name="Gasch A.P."/>
        </authorList>
    </citation>
    <scope>NUCLEOTIDE SEQUENCE [LARGE SCALE GENOMIC DNA]</scope>
    <source>
        <strain evidence="10">NRRL Y-27907 / 11-Y1</strain>
    </source>
</reference>
<dbReference type="Pfam" id="PF01237">
    <property type="entry name" value="Oxysterol_BP"/>
    <property type="match status" value="1"/>
</dbReference>
<dbReference type="GO" id="GO:0030011">
    <property type="term" value="P:maintenance of cell polarity"/>
    <property type="evidence" value="ECO:0007669"/>
    <property type="project" value="EnsemblFungi"/>
</dbReference>
<gene>
    <name evidence="9" type="ORF">SPAPADRAFT_58735</name>
</gene>
<protein>
    <recommendedName>
        <fullName evidence="8">PH domain-containing protein</fullName>
    </recommendedName>
</protein>
<dbReference type="GO" id="GO:0034727">
    <property type="term" value="P:piecemeal microautophagy of the nucleus"/>
    <property type="evidence" value="ECO:0007669"/>
    <property type="project" value="EnsemblFungi"/>
</dbReference>
<dbReference type="PROSITE" id="PS50003">
    <property type="entry name" value="PH_DOMAIN"/>
    <property type="match status" value="1"/>
</dbReference>
<dbReference type="eggNOG" id="KOG1737">
    <property type="taxonomic scope" value="Eukaryota"/>
</dbReference>
<dbReference type="FunCoup" id="G3AH63">
    <property type="interactions" value="108"/>
</dbReference>
<dbReference type="FunFam" id="2.40.160.120:FF:000013">
    <property type="entry name" value="Oxysterol binding protein"/>
    <property type="match status" value="1"/>
</dbReference>
<evidence type="ECO:0000313" key="9">
    <source>
        <dbReference type="EMBL" id="EGW35493.1"/>
    </source>
</evidence>
<keyword evidence="6" id="KW-0445">Lipid transport</keyword>
<dbReference type="HOGENOM" id="CLU_007105_4_0_1"/>
<dbReference type="InterPro" id="IPR000648">
    <property type="entry name" value="Oxysterol-bd"/>
</dbReference>
<dbReference type="GO" id="GO:0000742">
    <property type="term" value="P:karyogamy involved in conjugation with cellular fusion"/>
    <property type="evidence" value="ECO:0007669"/>
    <property type="project" value="EnsemblFungi"/>
</dbReference>
<dbReference type="PANTHER" id="PTHR10972:SF203">
    <property type="entry name" value="OXYSTEROL-BINDING PROTEIN HOMOLOG 3"/>
    <property type="match status" value="1"/>
</dbReference>
<dbReference type="GO" id="GO:0061709">
    <property type="term" value="P:reticulophagy"/>
    <property type="evidence" value="ECO:0007669"/>
    <property type="project" value="EnsemblFungi"/>
</dbReference>
<keyword evidence="10" id="KW-1185">Reference proteome</keyword>
<evidence type="ECO:0000259" key="8">
    <source>
        <dbReference type="PROSITE" id="PS50003"/>
    </source>
</evidence>
<dbReference type="GO" id="GO:0006897">
    <property type="term" value="P:endocytosis"/>
    <property type="evidence" value="ECO:0007669"/>
    <property type="project" value="EnsemblFungi"/>
</dbReference>
<dbReference type="GO" id="GO:0097038">
    <property type="term" value="C:perinuclear endoplasmic reticulum"/>
    <property type="evidence" value="ECO:0007669"/>
    <property type="project" value="TreeGrafter"/>
</dbReference>
<dbReference type="STRING" id="619300.G3AH63"/>
<dbReference type="Gene3D" id="2.30.29.30">
    <property type="entry name" value="Pleckstrin-homology domain (PH domain)/Phosphotyrosine-binding domain (PTB)"/>
    <property type="match status" value="1"/>
</dbReference>
<dbReference type="InterPro" id="IPR001849">
    <property type="entry name" value="PH_domain"/>
</dbReference>
<dbReference type="PANTHER" id="PTHR10972">
    <property type="entry name" value="OXYSTEROL-BINDING PROTEIN-RELATED"/>
    <property type="match status" value="1"/>
</dbReference>
<dbReference type="GO" id="GO:0035621">
    <property type="term" value="P:ER to Golgi ceramide transport"/>
    <property type="evidence" value="ECO:0007669"/>
    <property type="project" value="EnsemblFungi"/>
</dbReference>
<dbReference type="GO" id="GO:0032934">
    <property type="term" value="F:sterol binding"/>
    <property type="evidence" value="ECO:0007669"/>
    <property type="project" value="TreeGrafter"/>
</dbReference>
<evidence type="ECO:0000313" key="10">
    <source>
        <dbReference type="Proteomes" id="UP000000709"/>
    </source>
</evidence>
<dbReference type="SUPFAM" id="SSF144000">
    <property type="entry name" value="Oxysterol-binding protein-like"/>
    <property type="match status" value="1"/>
</dbReference>
<keyword evidence="5" id="KW-0597">Phosphoprotein</keyword>
<dbReference type="OrthoDB" id="1854502at2759"/>
<keyword evidence="7" id="KW-0446">Lipid-binding</keyword>
<dbReference type="GO" id="GO:0005886">
    <property type="term" value="C:plasma membrane"/>
    <property type="evidence" value="ECO:0007669"/>
    <property type="project" value="EnsemblFungi"/>
</dbReference>
<dbReference type="GO" id="GO:0001403">
    <property type="term" value="P:invasive growth in response to glucose limitation"/>
    <property type="evidence" value="ECO:0007669"/>
    <property type="project" value="EnsemblFungi"/>
</dbReference>
<evidence type="ECO:0000256" key="2">
    <source>
        <dbReference type="ARBA" id="ARBA00008842"/>
    </source>
</evidence>
<accession>G3AH63</accession>
<feature type="domain" description="PH" evidence="8">
    <location>
        <begin position="1"/>
        <end position="79"/>
    </location>
</feature>
<keyword evidence="4" id="KW-0963">Cytoplasm</keyword>
<dbReference type="Proteomes" id="UP000000709">
    <property type="component" value="Unassembled WGS sequence"/>
</dbReference>
<keyword evidence="3" id="KW-0813">Transport</keyword>
<dbReference type="EMBL" id="GL996499">
    <property type="protein sequence ID" value="EGW35493.1"/>
    <property type="molecule type" value="Genomic_DNA"/>
</dbReference>
<dbReference type="GeneID" id="18872578"/>
<name>G3AH63_SPAPN</name>
<dbReference type="GO" id="GO:0007124">
    <property type="term" value="P:pseudohyphal growth"/>
    <property type="evidence" value="ECO:0007669"/>
    <property type="project" value="EnsemblFungi"/>
</dbReference>
<dbReference type="CDD" id="cd13289">
    <property type="entry name" value="PH_Osh3p_yeast"/>
    <property type="match status" value="1"/>
</dbReference>
<evidence type="ECO:0000256" key="1">
    <source>
        <dbReference type="ARBA" id="ARBA00004496"/>
    </source>
</evidence>
<evidence type="ECO:0000256" key="5">
    <source>
        <dbReference type="ARBA" id="ARBA00022553"/>
    </source>
</evidence>
<dbReference type="InterPro" id="IPR011993">
    <property type="entry name" value="PH-like_dom_sf"/>
</dbReference>
<dbReference type="Gene3D" id="3.30.70.3490">
    <property type="match status" value="1"/>
</dbReference>
<comment type="subcellular location">
    <subcellularLocation>
        <location evidence="1">Cytoplasm</location>
    </subcellularLocation>
</comment>
<evidence type="ECO:0000256" key="6">
    <source>
        <dbReference type="ARBA" id="ARBA00023055"/>
    </source>
</evidence>
<comment type="similarity">
    <text evidence="2">Belongs to the OSBP family.</text>
</comment>
<evidence type="ECO:0000256" key="3">
    <source>
        <dbReference type="ARBA" id="ARBA00022448"/>
    </source>
</evidence>
<dbReference type="InParanoid" id="G3AH63"/>
<dbReference type="GO" id="GO:0005829">
    <property type="term" value="C:cytosol"/>
    <property type="evidence" value="ECO:0007669"/>
    <property type="project" value="TreeGrafter"/>
</dbReference>
<dbReference type="InterPro" id="IPR041680">
    <property type="entry name" value="PH_8"/>
</dbReference>
<sequence>MQGFTKRYFILNFNNGTLSYFRVKDNILRGQMPIKESIISANPSSREFIIDSGMEVWHLRAINNADFKAWVDAFNSIKQEVLKRKEEEVKSIKSEVEKPLLVELQELQEKLALLKASQPSNLIDEITQDLSSIIGRSDRESPPAASNGYDERSILSSEFYDAMETFEDYGVVIIEDEGEKSVPEDEFVDNLSVSSSEEEELDLVETPRHALEAATTITESTEEEDLYPLPHDPVARDSDIPICTHSPPSIISFVRKNVGKDLSALAMPVTYNEPTTALQKYAEVIEYPELITNALTHFSDQQGEKILRVATFALSYLSAVRSKERNKRKPFTPLLGETYELVREDLGFRMISEKVFHKPPVFVHYVESEHWTLKYALSPTQKFWGKHSELTTKGTVMLTDKATGEVFTWTHPTMLVKNIIAGETYAEPSGTMTIKSTSGYKAVAEFSKGGMFSGRSEGVVVKAFDHEKKEVPYTVTGKWTESFTLKTNTTEKCIWEAGDLLPQAEKKFGFTAFAGSLNKITEMERGQLAPTDSRLRPDLQQFEKGNVDEAEELKLKLEQDQRVRRKELEDKKEDHVPKFFRFSGNGEIDEGEWEYIQGEKSYWNRRKNQDWDDLLKLW</sequence>
<dbReference type="InterPro" id="IPR037239">
    <property type="entry name" value="OSBP_sf"/>
</dbReference>
<organism evidence="10">
    <name type="scientific">Spathaspora passalidarum (strain NRRL Y-27907 / 11-Y1)</name>
    <dbReference type="NCBI Taxonomy" id="619300"/>
    <lineage>
        <taxon>Eukaryota</taxon>
        <taxon>Fungi</taxon>
        <taxon>Dikarya</taxon>
        <taxon>Ascomycota</taxon>
        <taxon>Saccharomycotina</taxon>
        <taxon>Pichiomycetes</taxon>
        <taxon>Debaryomycetaceae</taxon>
        <taxon>Spathaspora</taxon>
    </lineage>
</organism>
<dbReference type="GO" id="GO:0032541">
    <property type="term" value="C:cortical endoplasmic reticulum"/>
    <property type="evidence" value="ECO:0007669"/>
    <property type="project" value="EnsemblFungi"/>
</dbReference>
<dbReference type="Pfam" id="PF15409">
    <property type="entry name" value="PH_8"/>
    <property type="match status" value="1"/>
</dbReference>
<dbReference type="Gene3D" id="2.40.160.120">
    <property type="match status" value="1"/>
</dbReference>
<evidence type="ECO:0000256" key="7">
    <source>
        <dbReference type="ARBA" id="ARBA00023121"/>
    </source>
</evidence>